<dbReference type="FunFam" id="3.40.50.300:FF:000886">
    <property type="entry name" value="Putative GTP-binding protein 6"/>
    <property type="match status" value="1"/>
</dbReference>
<feature type="binding site" evidence="5">
    <location>
        <begin position="248"/>
        <end position="255"/>
    </location>
    <ligand>
        <name>GTP</name>
        <dbReference type="ChEBI" id="CHEBI:37565"/>
    </ligand>
</feature>
<keyword evidence="4 5" id="KW-0342">GTP-binding</keyword>
<gene>
    <name evidence="9" type="ORF">GWI33_017730</name>
</gene>
<evidence type="ECO:0000256" key="7">
    <source>
        <dbReference type="SAM" id="Coils"/>
    </source>
</evidence>
<evidence type="ECO:0000256" key="4">
    <source>
        <dbReference type="ARBA" id="ARBA00023134"/>
    </source>
</evidence>
<feature type="binding site" evidence="6">
    <location>
        <position position="255"/>
    </location>
    <ligand>
        <name>Mg(2+)</name>
        <dbReference type="ChEBI" id="CHEBI:18420"/>
    </ligand>
</feature>
<dbReference type="GO" id="GO:0005737">
    <property type="term" value="C:cytoplasm"/>
    <property type="evidence" value="ECO:0007669"/>
    <property type="project" value="TreeGrafter"/>
</dbReference>
<dbReference type="Gene3D" id="3.40.50.300">
    <property type="entry name" value="P-loop containing nucleotide triphosphate hydrolases"/>
    <property type="match status" value="1"/>
</dbReference>
<dbReference type="OrthoDB" id="10268034at2759"/>
<dbReference type="Pfam" id="PF13167">
    <property type="entry name" value="GTP-bdg_N"/>
    <property type="match status" value="1"/>
</dbReference>
<evidence type="ECO:0000256" key="1">
    <source>
        <dbReference type="ARBA" id="ARBA00022723"/>
    </source>
</evidence>
<dbReference type="GO" id="GO:0005525">
    <property type="term" value="F:GTP binding"/>
    <property type="evidence" value="ECO:0007669"/>
    <property type="project" value="UniProtKB-KW"/>
</dbReference>
<protein>
    <recommendedName>
        <fullName evidence="8">Hflx-type G domain-containing protein</fullName>
    </recommendedName>
</protein>
<dbReference type="InterPro" id="IPR030394">
    <property type="entry name" value="G_HFLX_dom"/>
</dbReference>
<keyword evidence="10" id="KW-1185">Reference proteome</keyword>
<accession>A0A834I1H9</accession>
<dbReference type="Pfam" id="PF01926">
    <property type="entry name" value="MMR_HSR1"/>
    <property type="match status" value="1"/>
</dbReference>
<dbReference type="AlphaFoldDB" id="A0A834I1H9"/>
<keyword evidence="2 5" id="KW-0547">Nucleotide-binding</keyword>
<keyword evidence="3 6" id="KW-0460">Magnesium</keyword>
<dbReference type="GO" id="GO:0043022">
    <property type="term" value="F:ribosome binding"/>
    <property type="evidence" value="ECO:0007669"/>
    <property type="project" value="TreeGrafter"/>
</dbReference>
<comment type="cofactor">
    <cofactor evidence="6">
        <name>Mg(2+)</name>
        <dbReference type="ChEBI" id="CHEBI:18420"/>
    </cofactor>
</comment>
<dbReference type="InterPro" id="IPR016496">
    <property type="entry name" value="GTPase_HflX"/>
</dbReference>
<feature type="binding site" evidence="5">
    <location>
        <begin position="367"/>
        <end position="370"/>
    </location>
    <ligand>
        <name>GTP</name>
        <dbReference type="ChEBI" id="CHEBI:37565"/>
    </ligand>
</feature>
<dbReference type="InterPro" id="IPR025121">
    <property type="entry name" value="GTPase_HflX_N"/>
</dbReference>
<feature type="coiled-coil region" evidence="7">
    <location>
        <begin position="208"/>
        <end position="235"/>
    </location>
</feature>
<evidence type="ECO:0000256" key="6">
    <source>
        <dbReference type="PIRSR" id="PIRSR006809-2"/>
    </source>
</evidence>
<dbReference type="InterPro" id="IPR042108">
    <property type="entry name" value="GTPase_HflX_N_sf"/>
</dbReference>
<dbReference type="SUPFAM" id="SSF52540">
    <property type="entry name" value="P-loop containing nucleoside triphosphate hydrolases"/>
    <property type="match status" value="1"/>
</dbReference>
<dbReference type="InterPro" id="IPR006073">
    <property type="entry name" value="GTP-bd"/>
</dbReference>
<evidence type="ECO:0000259" key="8">
    <source>
        <dbReference type="PROSITE" id="PS51705"/>
    </source>
</evidence>
<dbReference type="PROSITE" id="PS51705">
    <property type="entry name" value="G_HFLX"/>
    <property type="match status" value="1"/>
</dbReference>
<evidence type="ECO:0000313" key="9">
    <source>
        <dbReference type="EMBL" id="KAF7269275.1"/>
    </source>
</evidence>
<evidence type="ECO:0000313" key="10">
    <source>
        <dbReference type="Proteomes" id="UP000625711"/>
    </source>
</evidence>
<dbReference type="CDD" id="cd01878">
    <property type="entry name" value="HflX"/>
    <property type="match status" value="1"/>
</dbReference>
<proteinExistence type="predicted"/>
<feature type="binding site" evidence="5">
    <location>
        <begin position="274"/>
        <end position="278"/>
    </location>
    <ligand>
        <name>GTP</name>
        <dbReference type="ChEBI" id="CHEBI:37565"/>
    </ligand>
</feature>
<evidence type="ECO:0000256" key="2">
    <source>
        <dbReference type="ARBA" id="ARBA00022741"/>
    </source>
</evidence>
<keyword evidence="1 6" id="KW-0479">Metal-binding</keyword>
<feature type="domain" description="Hflx-type G" evidence="8">
    <location>
        <begin position="242"/>
        <end position="328"/>
    </location>
</feature>
<dbReference type="PANTHER" id="PTHR10229:SF0">
    <property type="entry name" value="GTP-BINDING PROTEIN 6-RELATED"/>
    <property type="match status" value="1"/>
</dbReference>
<reference evidence="9" key="1">
    <citation type="submission" date="2020-08" db="EMBL/GenBank/DDBJ databases">
        <title>Genome sequencing and assembly of the red palm weevil Rhynchophorus ferrugineus.</title>
        <authorList>
            <person name="Dias G.B."/>
            <person name="Bergman C.M."/>
            <person name="Manee M."/>
        </authorList>
    </citation>
    <scope>NUCLEOTIDE SEQUENCE</scope>
    <source>
        <strain evidence="9">AA-2017</strain>
        <tissue evidence="9">Whole larva</tissue>
    </source>
</reference>
<sequence>MLVRKSFSKCFYLVRNIHYSKSLKCEESISNSLKELFLSDSEYNKLADHYFRINEAHRCLIIQPYVKWGPKKLDIEPKEQLSEAIALVETLSSWAIVDTMTIPLDTLDRKFLFKSGSMDRIKEIVDNNPRISAIFINSSLLKKSTTLILQENFRKPIFDRYKIVMKILKAHASSKHSKLQVSLAELNYLRKRSEQDLIFKTYTSEALKLLFQEREQKIKAEIENLRKQRTLLRNKRSKMDYPLVAVVGYTNAGKTSIIKALTGEKSLKPKNQLFATLDVTVHEGCLPSGMTVLYVDTVGFITDIPTNLIECFIATLEDALLADVILHVEDLSSKSFHYKRKHVLNILKSLGNQTNSDVSDKIFTIGNKCDLIDNTEDPNIECMHVSAEKGIGLEKLVQELEKFILNKTGRQKITIRVPNGGDEIRWLYKNATILEEVPDIKNNQYILAKVIITAVNIQKFKSYFISK</sequence>
<dbReference type="InterPro" id="IPR027417">
    <property type="entry name" value="P-loop_NTPase"/>
</dbReference>
<keyword evidence="7" id="KW-0175">Coiled coil</keyword>
<feature type="binding site" evidence="5">
    <location>
        <begin position="296"/>
        <end position="299"/>
    </location>
    <ligand>
        <name>GTP</name>
        <dbReference type="ChEBI" id="CHEBI:37565"/>
    </ligand>
</feature>
<dbReference type="GO" id="GO:0046872">
    <property type="term" value="F:metal ion binding"/>
    <property type="evidence" value="ECO:0007669"/>
    <property type="project" value="UniProtKB-KW"/>
</dbReference>
<dbReference type="PANTHER" id="PTHR10229">
    <property type="entry name" value="GTP-BINDING PROTEIN HFLX"/>
    <property type="match status" value="1"/>
</dbReference>
<evidence type="ECO:0000256" key="3">
    <source>
        <dbReference type="ARBA" id="ARBA00022842"/>
    </source>
</evidence>
<name>A0A834I1H9_RHYFE</name>
<evidence type="ECO:0000256" key="5">
    <source>
        <dbReference type="PIRSR" id="PIRSR006809-1"/>
    </source>
</evidence>
<comment type="caution">
    <text evidence="9">The sequence shown here is derived from an EMBL/GenBank/DDBJ whole genome shotgun (WGS) entry which is preliminary data.</text>
</comment>
<dbReference type="Proteomes" id="UP000625711">
    <property type="component" value="Unassembled WGS sequence"/>
</dbReference>
<feature type="binding site" evidence="6">
    <location>
        <position position="276"/>
    </location>
    <ligand>
        <name>Mg(2+)</name>
        <dbReference type="ChEBI" id="CHEBI:18420"/>
    </ligand>
</feature>
<organism evidence="9 10">
    <name type="scientific">Rhynchophorus ferrugineus</name>
    <name type="common">Red palm weevil</name>
    <name type="synonym">Curculio ferrugineus</name>
    <dbReference type="NCBI Taxonomy" id="354439"/>
    <lineage>
        <taxon>Eukaryota</taxon>
        <taxon>Metazoa</taxon>
        <taxon>Ecdysozoa</taxon>
        <taxon>Arthropoda</taxon>
        <taxon>Hexapoda</taxon>
        <taxon>Insecta</taxon>
        <taxon>Pterygota</taxon>
        <taxon>Neoptera</taxon>
        <taxon>Endopterygota</taxon>
        <taxon>Coleoptera</taxon>
        <taxon>Polyphaga</taxon>
        <taxon>Cucujiformia</taxon>
        <taxon>Curculionidae</taxon>
        <taxon>Dryophthorinae</taxon>
        <taxon>Rhynchophorus</taxon>
    </lineage>
</organism>
<dbReference type="PIRSF" id="PIRSF006809">
    <property type="entry name" value="GTP-binding_hflX_prd"/>
    <property type="match status" value="1"/>
</dbReference>
<dbReference type="EMBL" id="JAACXV010014245">
    <property type="protein sequence ID" value="KAF7269275.1"/>
    <property type="molecule type" value="Genomic_DNA"/>
</dbReference>
<dbReference type="Gene3D" id="3.40.50.11060">
    <property type="entry name" value="GTPase HflX, N-terminal domain"/>
    <property type="match status" value="1"/>
</dbReference>